<evidence type="ECO:0000256" key="1">
    <source>
        <dbReference type="ARBA" id="ARBA00008791"/>
    </source>
</evidence>
<dbReference type="Pfam" id="PF00582">
    <property type="entry name" value="Usp"/>
    <property type="match status" value="2"/>
</dbReference>
<dbReference type="InterPro" id="IPR006016">
    <property type="entry name" value="UspA"/>
</dbReference>
<dbReference type="PANTHER" id="PTHR46268">
    <property type="entry name" value="STRESS RESPONSE PROTEIN NHAX"/>
    <property type="match status" value="1"/>
</dbReference>
<dbReference type="AlphaFoldDB" id="A0A1H8US37"/>
<dbReference type="PANTHER" id="PTHR46268:SF6">
    <property type="entry name" value="UNIVERSAL STRESS PROTEIN UP12"/>
    <property type="match status" value="1"/>
</dbReference>
<comment type="similarity">
    <text evidence="1">Belongs to the universal stress protein A family.</text>
</comment>
<proteinExistence type="inferred from homology"/>
<dbReference type="InterPro" id="IPR006015">
    <property type="entry name" value="Universal_stress_UspA"/>
</dbReference>
<dbReference type="PRINTS" id="PR01438">
    <property type="entry name" value="UNVRSLSTRESS"/>
</dbReference>
<evidence type="ECO:0000313" key="4">
    <source>
        <dbReference type="Proteomes" id="UP000199126"/>
    </source>
</evidence>
<dbReference type="SUPFAM" id="SSF52402">
    <property type="entry name" value="Adenine nucleotide alpha hydrolases-like"/>
    <property type="match status" value="2"/>
</dbReference>
<gene>
    <name evidence="3" type="ORF">SAMN04487948_11278</name>
</gene>
<dbReference type="OrthoDB" id="105697at2157"/>
<reference evidence="4" key="1">
    <citation type="submission" date="2016-10" db="EMBL/GenBank/DDBJ databases">
        <authorList>
            <person name="Varghese N."/>
            <person name="Submissions S."/>
        </authorList>
    </citation>
    <scope>NUCLEOTIDE SEQUENCE [LARGE SCALE GENOMIC DNA]</scope>
    <source>
        <strain evidence="4">CGMCC 1.10121</strain>
    </source>
</reference>
<dbReference type="EMBL" id="FODV01000012">
    <property type="protein sequence ID" value="SEP06025.1"/>
    <property type="molecule type" value="Genomic_DNA"/>
</dbReference>
<name>A0A1H8US37_9EURY</name>
<dbReference type="InterPro" id="IPR014729">
    <property type="entry name" value="Rossmann-like_a/b/a_fold"/>
</dbReference>
<dbReference type="RefSeq" id="WP_089826471.1">
    <property type="nucleotide sequence ID" value="NZ_FODV01000012.1"/>
</dbReference>
<accession>A0A1H8US37</accession>
<feature type="domain" description="UspA" evidence="2">
    <location>
        <begin position="1"/>
        <end position="137"/>
    </location>
</feature>
<organism evidence="3 4">
    <name type="scientific">Halogranum amylolyticum</name>
    <dbReference type="NCBI Taxonomy" id="660520"/>
    <lineage>
        <taxon>Archaea</taxon>
        <taxon>Methanobacteriati</taxon>
        <taxon>Methanobacteriota</taxon>
        <taxon>Stenosarchaea group</taxon>
        <taxon>Halobacteria</taxon>
        <taxon>Halobacteriales</taxon>
        <taxon>Haloferacaceae</taxon>
    </lineage>
</organism>
<protein>
    <submittedName>
        <fullName evidence="3">Nucleotide-binding universal stress protein, UspA family</fullName>
    </submittedName>
</protein>
<dbReference type="Gene3D" id="3.40.50.620">
    <property type="entry name" value="HUPs"/>
    <property type="match status" value="2"/>
</dbReference>
<keyword evidence="4" id="KW-1185">Reference proteome</keyword>
<feature type="domain" description="UspA" evidence="2">
    <location>
        <begin position="147"/>
        <end position="285"/>
    </location>
</feature>
<evidence type="ECO:0000313" key="3">
    <source>
        <dbReference type="EMBL" id="SEP06025.1"/>
    </source>
</evidence>
<dbReference type="CDD" id="cd00293">
    <property type="entry name" value="USP-like"/>
    <property type="match status" value="2"/>
</dbReference>
<evidence type="ECO:0000259" key="2">
    <source>
        <dbReference type="Pfam" id="PF00582"/>
    </source>
</evidence>
<dbReference type="Proteomes" id="UP000199126">
    <property type="component" value="Unassembled WGS sequence"/>
</dbReference>
<sequence>MFTDILFPTDGSDGTARALDHAIDIAAAHDATLHVLNVADTTRDSVTNVRGDVVDALEESGTGVVDEAAERASDRGVETVTTVEQGEPYQTIVDYATAQDVGLVVMPTQGRSGLSRLLLGSTTERVVRHSDVPVLTIGPDADPTYPYHDLLVPTDGSDCATAALTLGADLAALDDATLHLLSVVAVTSLGVDVRADIQIDAFEEGAQEAVDEAGTVATDAGVDSITKSVEIDTSIHRAILSYVDEHDIDVVVVGTHGRTGFDRYMLGSVTEKLVRSAPVPVLTVRDAPDDEE</sequence>